<dbReference type="AlphaFoldDB" id="A0A917DC12"/>
<protein>
    <recommendedName>
        <fullName evidence="3">Nuclease</fullName>
    </recommendedName>
</protein>
<name>A0A917DC12_9HYPH</name>
<dbReference type="Gene3D" id="2.40.50.90">
    <property type="match status" value="1"/>
</dbReference>
<dbReference type="EMBL" id="BMJJ01000007">
    <property type="protein sequence ID" value="GGD24551.1"/>
    <property type="molecule type" value="Genomic_DNA"/>
</dbReference>
<proteinExistence type="predicted"/>
<organism evidence="1 2">
    <name type="scientific">Aureimonas glaciei</name>
    <dbReference type="NCBI Taxonomy" id="1776957"/>
    <lineage>
        <taxon>Bacteria</taxon>
        <taxon>Pseudomonadati</taxon>
        <taxon>Pseudomonadota</taxon>
        <taxon>Alphaproteobacteria</taxon>
        <taxon>Hyphomicrobiales</taxon>
        <taxon>Aurantimonadaceae</taxon>
        <taxon>Aureimonas</taxon>
    </lineage>
</organism>
<keyword evidence="2" id="KW-1185">Reference proteome</keyword>
<gene>
    <name evidence="1" type="ORF">GCM10011335_29330</name>
</gene>
<evidence type="ECO:0000313" key="1">
    <source>
        <dbReference type="EMBL" id="GGD24551.1"/>
    </source>
</evidence>
<reference evidence="1" key="1">
    <citation type="journal article" date="2014" name="Int. J. Syst. Evol. Microbiol.">
        <title>Complete genome sequence of Corynebacterium casei LMG S-19264T (=DSM 44701T), isolated from a smear-ripened cheese.</title>
        <authorList>
            <consortium name="US DOE Joint Genome Institute (JGI-PGF)"/>
            <person name="Walter F."/>
            <person name="Albersmeier A."/>
            <person name="Kalinowski J."/>
            <person name="Ruckert C."/>
        </authorList>
    </citation>
    <scope>NUCLEOTIDE SEQUENCE</scope>
    <source>
        <strain evidence="1">CGMCC 1.15493</strain>
    </source>
</reference>
<accession>A0A917DC12</accession>
<evidence type="ECO:0008006" key="3">
    <source>
        <dbReference type="Google" id="ProtNLM"/>
    </source>
</evidence>
<evidence type="ECO:0000313" key="2">
    <source>
        <dbReference type="Proteomes" id="UP000613160"/>
    </source>
</evidence>
<sequence length="171" mass="18446">MRLTGIWKLVAVVALVAVFGPSILQQLDLGELGDAIRPAPAGSRAPAPAGNAQRIAMPLCTNGRHAPPSGSCVIDGDSGWLEGLQWRLEGVDAPEIGKPECSAERRTGERAKQRLAELLGEGFTAERGRNDHFSRQLLKFRLADGRDAGTVLIREGLAQNWPNSGNRWCRS</sequence>
<dbReference type="InterPro" id="IPR035437">
    <property type="entry name" value="SNase_OB-fold_sf"/>
</dbReference>
<dbReference type="RefSeq" id="WP_188851962.1">
    <property type="nucleotide sequence ID" value="NZ_BMJJ01000007.1"/>
</dbReference>
<dbReference type="Proteomes" id="UP000613160">
    <property type="component" value="Unassembled WGS sequence"/>
</dbReference>
<dbReference type="SUPFAM" id="SSF50199">
    <property type="entry name" value="Staphylococcal nuclease"/>
    <property type="match status" value="1"/>
</dbReference>
<reference evidence="1" key="2">
    <citation type="submission" date="2020-09" db="EMBL/GenBank/DDBJ databases">
        <authorList>
            <person name="Sun Q."/>
            <person name="Zhou Y."/>
        </authorList>
    </citation>
    <scope>NUCLEOTIDE SEQUENCE</scope>
    <source>
        <strain evidence="1">CGMCC 1.15493</strain>
    </source>
</reference>
<comment type="caution">
    <text evidence="1">The sequence shown here is derived from an EMBL/GenBank/DDBJ whole genome shotgun (WGS) entry which is preliminary data.</text>
</comment>